<feature type="domain" description="NlpC/P60" evidence="5">
    <location>
        <begin position="161"/>
        <end position="280"/>
    </location>
</feature>
<evidence type="ECO:0000259" key="5">
    <source>
        <dbReference type="PROSITE" id="PS51935"/>
    </source>
</evidence>
<organism evidence="6 7">
    <name type="scientific">Paenibacillus flagellatus</name>
    <dbReference type="NCBI Taxonomy" id="2211139"/>
    <lineage>
        <taxon>Bacteria</taxon>
        <taxon>Bacillati</taxon>
        <taxon>Bacillota</taxon>
        <taxon>Bacilli</taxon>
        <taxon>Bacillales</taxon>
        <taxon>Paenibacillaceae</taxon>
        <taxon>Paenibacillus</taxon>
    </lineage>
</organism>
<reference evidence="6 7" key="1">
    <citation type="submission" date="2018-05" db="EMBL/GenBank/DDBJ databases">
        <title>Paenibacillus flagellatus sp. nov., isolated from selenium mineral soil.</title>
        <authorList>
            <person name="Dai X."/>
        </authorList>
    </citation>
    <scope>NUCLEOTIDE SEQUENCE [LARGE SCALE GENOMIC DNA]</scope>
    <source>
        <strain evidence="6 7">DXL2</strain>
    </source>
</reference>
<comment type="caution">
    <text evidence="6">The sequence shown here is derived from an EMBL/GenBank/DDBJ whole genome shotgun (WGS) entry which is preliminary data.</text>
</comment>
<dbReference type="EMBL" id="QJVJ01000017">
    <property type="protein sequence ID" value="PYI50749.1"/>
    <property type="molecule type" value="Genomic_DNA"/>
</dbReference>
<dbReference type="PROSITE" id="PS51935">
    <property type="entry name" value="NLPC_P60"/>
    <property type="match status" value="1"/>
</dbReference>
<gene>
    <name evidence="6" type="ORF">DLM86_28620</name>
</gene>
<dbReference type="AlphaFoldDB" id="A0A2V5JVL2"/>
<dbReference type="GO" id="GO:0008234">
    <property type="term" value="F:cysteine-type peptidase activity"/>
    <property type="evidence" value="ECO:0007669"/>
    <property type="project" value="UniProtKB-KW"/>
</dbReference>
<evidence type="ECO:0000256" key="2">
    <source>
        <dbReference type="ARBA" id="ARBA00022670"/>
    </source>
</evidence>
<evidence type="ECO:0000256" key="1">
    <source>
        <dbReference type="ARBA" id="ARBA00007074"/>
    </source>
</evidence>
<keyword evidence="2" id="KW-0645">Protease</keyword>
<dbReference type="PANTHER" id="PTHR47053">
    <property type="entry name" value="MUREIN DD-ENDOPEPTIDASE MEPH-RELATED"/>
    <property type="match status" value="1"/>
</dbReference>
<evidence type="ECO:0000313" key="7">
    <source>
        <dbReference type="Proteomes" id="UP000247476"/>
    </source>
</evidence>
<dbReference type="Pfam" id="PF07833">
    <property type="entry name" value="Cu_amine_oxidN1"/>
    <property type="match status" value="1"/>
</dbReference>
<evidence type="ECO:0000313" key="6">
    <source>
        <dbReference type="EMBL" id="PYI50749.1"/>
    </source>
</evidence>
<dbReference type="SUPFAM" id="SSF54001">
    <property type="entry name" value="Cysteine proteinases"/>
    <property type="match status" value="1"/>
</dbReference>
<dbReference type="SUPFAM" id="SSF55383">
    <property type="entry name" value="Copper amine oxidase, domain N"/>
    <property type="match status" value="1"/>
</dbReference>
<dbReference type="OrthoDB" id="9813118at2"/>
<sequence length="280" mass="30307">MSCAVWLSASAAHGATASADSAGPDVKIQINDKLVAFPEAQPYIDGQGQTLVPVRPVFEAMGYRMDWSMEGDGVEVALQDAKRKTIELKTGTNEVRVDGKKMTVPTGAQFRDGTVYVPLRVVSESFGYMVQWDNDNGIAIVCQDGKYHSPAWYKPVPAPEPAPSAKLLDAAKTMIGVPYVWGGTTPDGFDCSGFVNYVFDGLGVDLPRTSRSMYDTAGRTVTGLQPGDLVFFNIGRVTTHVGIYMGEGQFISATTSRGVRIDSIWSSYWGPKYIGAKRVL</sequence>
<dbReference type="InterPro" id="IPR051202">
    <property type="entry name" value="Peptidase_C40"/>
</dbReference>
<keyword evidence="4" id="KW-0788">Thiol protease</keyword>
<dbReference type="Gene3D" id="3.90.1720.10">
    <property type="entry name" value="endopeptidase domain like (from Nostoc punctiforme)"/>
    <property type="match status" value="1"/>
</dbReference>
<dbReference type="GO" id="GO:0006508">
    <property type="term" value="P:proteolysis"/>
    <property type="evidence" value="ECO:0007669"/>
    <property type="project" value="UniProtKB-KW"/>
</dbReference>
<keyword evidence="3" id="KW-0378">Hydrolase</keyword>
<dbReference type="InterPro" id="IPR036582">
    <property type="entry name" value="Mao_N_sf"/>
</dbReference>
<dbReference type="PANTHER" id="PTHR47053:SF1">
    <property type="entry name" value="MUREIN DD-ENDOPEPTIDASE MEPH-RELATED"/>
    <property type="match status" value="1"/>
</dbReference>
<dbReference type="InterPro" id="IPR038765">
    <property type="entry name" value="Papain-like_cys_pep_sf"/>
</dbReference>
<dbReference type="InterPro" id="IPR000064">
    <property type="entry name" value="NLP_P60_dom"/>
</dbReference>
<dbReference type="Gene3D" id="3.30.457.10">
    <property type="entry name" value="Copper amine oxidase-like, N-terminal domain"/>
    <property type="match status" value="1"/>
</dbReference>
<dbReference type="Pfam" id="PF00877">
    <property type="entry name" value="NLPC_P60"/>
    <property type="match status" value="1"/>
</dbReference>
<keyword evidence="7" id="KW-1185">Reference proteome</keyword>
<evidence type="ECO:0000256" key="4">
    <source>
        <dbReference type="ARBA" id="ARBA00022807"/>
    </source>
</evidence>
<evidence type="ECO:0000256" key="3">
    <source>
        <dbReference type="ARBA" id="ARBA00022801"/>
    </source>
</evidence>
<protein>
    <submittedName>
        <fullName evidence="6">Cell wall lytic activity</fullName>
    </submittedName>
</protein>
<comment type="similarity">
    <text evidence="1">Belongs to the peptidase C40 family.</text>
</comment>
<dbReference type="InterPro" id="IPR012854">
    <property type="entry name" value="Cu_amine_oxidase-like_N"/>
</dbReference>
<accession>A0A2V5JVL2</accession>
<proteinExistence type="inferred from homology"/>
<name>A0A2V5JVL2_9BACL</name>
<dbReference type="Proteomes" id="UP000247476">
    <property type="component" value="Unassembled WGS sequence"/>
</dbReference>